<protein>
    <recommendedName>
        <fullName evidence="3">DUF5659 domain-containing protein</fullName>
    </recommendedName>
</protein>
<dbReference type="AlphaFoldDB" id="A0A6S6M572"/>
<evidence type="ECO:0000313" key="1">
    <source>
        <dbReference type="EMBL" id="BCG46834.1"/>
    </source>
</evidence>
<proteinExistence type="predicted"/>
<accession>A0A6S6M572</accession>
<gene>
    <name evidence="1" type="ORF">GEOBRER4_15840</name>
</gene>
<name>A0A6S6M572_9BACT</name>
<dbReference type="EMBL" id="AP023213">
    <property type="protein sequence ID" value="BCG46834.1"/>
    <property type="molecule type" value="Genomic_DNA"/>
</dbReference>
<sequence>MPTSTKTITITDRNEAKFLLALGFPWTPAPQDSCTLNFEFEATEDLFEARRAYSLNQPCPVLSFIAASRTIDKLIYEHRQAKGGRQ</sequence>
<organism evidence="1 2">
    <name type="scientific">Citrifermentans bremense</name>
    <dbReference type="NCBI Taxonomy" id="60035"/>
    <lineage>
        <taxon>Bacteria</taxon>
        <taxon>Pseudomonadati</taxon>
        <taxon>Thermodesulfobacteriota</taxon>
        <taxon>Desulfuromonadia</taxon>
        <taxon>Geobacterales</taxon>
        <taxon>Geobacteraceae</taxon>
        <taxon>Citrifermentans</taxon>
    </lineage>
</organism>
<keyword evidence="2" id="KW-1185">Reference proteome</keyword>
<dbReference type="KEGG" id="gbn:GEOBRER4_15840"/>
<reference evidence="1 2" key="1">
    <citation type="submission" date="2020-06" db="EMBL/GenBank/DDBJ databases">
        <title>Interaction of electrochemicaly active bacteria, Geobacter bremensis R4 on different carbon anode.</title>
        <authorList>
            <person name="Meng L."/>
            <person name="Yoshida N."/>
        </authorList>
    </citation>
    <scope>NUCLEOTIDE SEQUENCE [LARGE SCALE GENOMIC DNA]</scope>
    <source>
        <strain evidence="1 2">R4</strain>
    </source>
</reference>
<dbReference type="RefSeq" id="WP_185244953.1">
    <property type="nucleotide sequence ID" value="NZ_AP023213.1"/>
</dbReference>
<evidence type="ECO:0008006" key="3">
    <source>
        <dbReference type="Google" id="ProtNLM"/>
    </source>
</evidence>
<evidence type="ECO:0000313" key="2">
    <source>
        <dbReference type="Proteomes" id="UP000515472"/>
    </source>
</evidence>
<dbReference type="Proteomes" id="UP000515472">
    <property type="component" value="Chromosome"/>
</dbReference>